<evidence type="ECO:0000313" key="2">
    <source>
        <dbReference type="Proteomes" id="UP000996601"/>
    </source>
</evidence>
<evidence type="ECO:0000313" key="1">
    <source>
        <dbReference type="EMBL" id="MCQ4635076.1"/>
    </source>
</evidence>
<protein>
    <submittedName>
        <fullName evidence="1">Uncharacterized protein</fullName>
    </submittedName>
</protein>
<organism evidence="1 2">
    <name type="scientific">Shinella lacus</name>
    <dbReference type="NCBI Taxonomy" id="2654216"/>
    <lineage>
        <taxon>Bacteria</taxon>
        <taxon>Pseudomonadati</taxon>
        <taxon>Pseudomonadota</taxon>
        <taxon>Alphaproteobacteria</taxon>
        <taxon>Hyphomicrobiales</taxon>
        <taxon>Rhizobiaceae</taxon>
        <taxon>Shinella</taxon>
    </lineage>
</organism>
<dbReference type="RefSeq" id="WP_256121563.1">
    <property type="nucleotide sequence ID" value="NZ_WHSB02000035.1"/>
</dbReference>
<dbReference type="Proteomes" id="UP000996601">
    <property type="component" value="Unassembled WGS sequence"/>
</dbReference>
<accession>A0ABT1RIR6</accession>
<name>A0ABT1RIR6_9HYPH</name>
<reference evidence="1" key="1">
    <citation type="submission" date="2021-07" db="EMBL/GenBank/DDBJ databases">
        <title>Shinella sp. nov., a novel member of the genus Shinella from water.</title>
        <authorList>
            <person name="Deng Y."/>
        </authorList>
    </citation>
    <scope>NUCLEOTIDE SEQUENCE</scope>
    <source>
        <strain evidence="1">CPCC 100929</strain>
    </source>
</reference>
<comment type="caution">
    <text evidence="1">The sequence shown here is derived from an EMBL/GenBank/DDBJ whole genome shotgun (WGS) entry which is preliminary data.</text>
</comment>
<dbReference type="EMBL" id="WHSB02000035">
    <property type="protein sequence ID" value="MCQ4635076.1"/>
    <property type="molecule type" value="Genomic_DNA"/>
</dbReference>
<keyword evidence="2" id="KW-1185">Reference proteome</keyword>
<gene>
    <name evidence="1" type="ORF">GB927_033995</name>
</gene>
<sequence length="214" mass="24283">MKTQEFEAQFENAWKGGRRQMIEYCGKLLLPGEDAAIVMTADRIEAVLDGVPAPANHKFKKFVARYENSIREATANEFRHFQSKIVILGRWHDIGPNQKDFEPYIVHKCDWDGNALNNKYDYEIFPFDGLGSGEGYYMNFRRDDQGVSARSHLTHFSEHITSRTGLSEQAAVRLGLPTGLVWYPPNGSNFPILATERSRPGRRSTGPVGTRQFA</sequence>
<proteinExistence type="predicted"/>